<dbReference type="AlphaFoldDB" id="A0A368Y4C8"/>
<evidence type="ECO:0000256" key="1">
    <source>
        <dbReference type="ARBA" id="ARBA00004141"/>
    </source>
</evidence>
<proteinExistence type="predicted"/>
<keyword evidence="4" id="KW-0472">Membrane</keyword>
<sequence length="130" mass="14451">MNELTKKRTKAIGIDLAISSIVTAGVEYLLRKKVKSEAVHNLVTPTAVLWALEYVQLSCNGQTLGYKAMGLTLQNEDGQTPTCSQIAKRMVYRDTVSTIDYLKDRKGFEGEDGSVLPHDRYAGTLVREEK</sequence>
<evidence type="ECO:0000256" key="4">
    <source>
        <dbReference type="ARBA" id="ARBA00023136"/>
    </source>
</evidence>
<reference evidence="6 7" key="1">
    <citation type="submission" date="2018-07" db="EMBL/GenBank/DDBJ databases">
        <title>Genomic Encyclopedia of Type Strains, Phase IV (KMG-IV): sequencing the most valuable type-strain genomes for metagenomic binning, comparative biology and taxonomic classification.</title>
        <authorList>
            <person name="Goeker M."/>
        </authorList>
    </citation>
    <scope>NUCLEOTIDE SEQUENCE [LARGE SCALE GENOMIC DNA]</scope>
    <source>
        <strain evidence="6 7">DSM 27696</strain>
    </source>
</reference>
<organism evidence="6 7">
    <name type="scientific">Saliterribacillus persicus</name>
    <dbReference type="NCBI Taxonomy" id="930114"/>
    <lineage>
        <taxon>Bacteria</taxon>
        <taxon>Bacillati</taxon>
        <taxon>Bacillota</taxon>
        <taxon>Bacilli</taxon>
        <taxon>Bacillales</taxon>
        <taxon>Bacillaceae</taxon>
        <taxon>Saliterribacillus</taxon>
    </lineage>
</organism>
<keyword evidence="3" id="KW-1133">Transmembrane helix</keyword>
<evidence type="ECO:0000313" key="6">
    <source>
        <dbReference type="EMBL" id="RCW74955.1"/>
    </source>
</evidence>
<dbReference type="RefSeq" id="WP_114352056.1">
    <property type="nucleotide sequence ID" value="NZ_QPJJ01000003.1"/>
</dbReference>
<dbReference type="Proteomes" id="UP000252585">
    <property type="component" value="Unassembled WGS sequence"/>
</dbReference>
<comment type="caution">
    <text evidence="6">The sequence shown here is derived from an EMBL/GenBank/DDBJ whole genome shotgun (WGS) entry which is preliminary data.</text>
</comment>
<protein>
    <submittedName>
        <fullName evidence="6">Putative RDD family membrane protein YckC</fullName>
    </submittedName>
</protein>
<evidence type="ECO:0000256" key="3">
    <source>
        <dbReference type="ARBA" id="ARBA00022989"/>
    </source>
</evidence>
<dbReference type="EMBL" id="QPJJ01000003">
    <property type="protein sequence ID" value="RCW74955.1"/>
    <property type="molecule type" value="Genomic_DNA"/>
</dbReference>
<name>A0A368Y4C8_9BACI</name>
<keyword evidence="7" id="KW-1185">Reference proteome</keyword>
<evidence type="ECO:0000256" key="2">
    <source>
        <dbReference type="ARBA" id="ARBA00022692"/>
    </source>
</evidence>
<comment type="subcellular location">
    <subcellularLocation>
        <location evidence="1">Membrane</location>
        <topology evidence="1">Multi-pass membrane protein</topology>
    </subcellularLocation>
</comment>
<evidence type="ECO:0000313" key="7">
    <source>
        <dbReference type="Proteomes" id="UP000252585"/>
    </source>
</evidence>
<feature type="domain" description="RDD" evidence="5">
    <location>
        <begin position="7"/>
        <end position="91"/>
    </location>
</feature>
<dbReference type="OrthoDB" id="2354892at2"/>
<dbReference type="Pfam" id="PF06271">
    <property type="entry name" value="RDD"/>
    <property type="match status" value="1"/>
</dbReference>
<keyword evidence="2" id="KW-0812">Transmembrane</keyword>
<dbReference type="InterPro" id="IPR010432">
    <property type="entry name" value="RDD"/>
</dbReference>
<accession>A0A368Y4C8</accession>
<gene>
    <name evidence="6" type="ORF">DFR57_103252</name>
</gene>
<dbReference type="GO" id="GO:0016020">
    <property type="term" value="C:membrane"/>
    <property type="evidence" value="ECO:0007669"/>
    <property type="project" value="UniProtKB-SubCell"/>
</dbReference>
<evidence type="ECO:0000259" key="5">
    <source>
        <dbReference type="Pfam" id="PF06271"/>
    </source>
</evidence>